<organism evidence="2 3">
    <name type="scientific">Streptomyces venezuelae</name>
    <dbReference type="NCBI Taxonomy" id="54571"/>
    <lineage>
        <taxon>Bacteria</taxon>
        <taxon>Bacillati</taxon>
        <taxon>Actinomycetota</taxon>
        <taxon>Actinomycetes</taxon>
        <taxon>Kitasatosporales</taxon>
        <taxon>Streptomycetaceae</taxon>
        <taxon>Streptomyces</taxon>
    </lineage>
</organism>
<protein>
    <submittedName>
        <fullName evidence="2">Uncharacterized protein</fullName>
    </submittedName>
</protein>
<gene>
    <name evidence="2" type="ORF">DEJ46_05770</name>
</gene>
<proteinExistence type="predicted"/>
<accession>A0A5P2AKD0</accession>
<dbReference type="RefSeq" id="WP_150264472.1">
    <property type="nucleotide sequence ID" value="NZ_CP029194.1"/>
</dbReference>
<feature type="region of interest" description="Disordered" evidence="1">
    <location>
        <begin position="1"/>
        <end position="30"/>
    </location>
</feature>
<dbReference type="OrthoDB" id="4248127at2"/>
<dbReference type="EMBL" id="CP029194">
    <property type="protein sequence ID" value="QES18652.1"/>
    <property type="molecule type" value="Genomic_DNA"/>
</dbReference>
<sequence>MIPSHSTRAEARTAPGSLGSRSSASEEPSAGYLPAAAVLVENFRHFDTSDTTAGRVLRGLRHEL</sequence>
<reference evidence="2 3" key="1">
    <citation type="submission" date="2018-05" db="EMBL/GenBank/DDBJ databases">
        <title>Streptomyces venezuelae.</title>
        <authorList>
            <person name="Kim W."/>
            <person name="Lee N."/>
            <person name="Cho B.-K."/>
        </authorList>
    </citation>
    <scope>NUCLEOTIDE SEQUENCE [LARGE SCALE GENOMIC DNA]</scope>
    <source>
        <strain evidence="2 3">ATCC 15068</strain>
    </source>
</reference>
<dbReference type="AlphaFoldDB" id="A0A5P2AKD0"/>
<name>A0A5P2AKD0_STRVZ</name>
<evidence type="ECO:0000313" key="3">
    <source>
        <dbReference type="Proteomes" id="UP000324106"/>
    </source>
</evidence>
<dbReference type="Proteomes" id="UP000324106">
    <property type="component" value="Chromosome"/>
</dbReference>
<evidence type="ECO:0000256" key="1">
    <source>
        <dbReference type="SAM" id="MobiDB-lite"/>
    </source>
</evidence>
<evidence type="ECO:0000313" key="2">
    <source>
        <dbReference type="EMBL" id="QES18652.1"/>
    </source>
</evidence>